<protein>
    <submittedName>
        <fullName evidence="7">Endoglucanase, putative</fullName>
    </submittedName>
</protein>
<dbReference type="KEGG" id="act:ACLA_047220"/>
<keyword evidence="8" id="KW-1185">Reference proteome</keyword>
<evidence type="ECO:0000313" key="7">
    <source>
        <dbReference type="EMBL" id="EAW10253.1"/>
    </source>
</evidence>
<accession>A1CH98</accession>
<gene>
    <name evidence="7" type="ORF">ACLA_047220</name>
</gene>
<name>A1CH98_ASPCL</name>
<dbReference type="Gene3D" id="2.70.50.70">
    <property type="match status" value="1"/>
</dbReference>
<dbReference type="OMA" id="PPDTIAW"/>
<dbReference type="EMBL" id="DS027054">
    <property type="protein sequence ID" value="EAW10253.1"/>
    <property type="molecule type" value="Genomic_DNA"/>
</dbReference>
<organism evidence="7 8">
    <name type="scientific">Aspergillus clavatus (strain ATCC 1007 / CBS 513.65 / DSM 816 / NCTC 3887 / NRRL 1 / QM 1276 / 107)</name>
    <dbReference type="NCBI Taxonomy" id="344612"/>
    <lineage>
        <taxon>Eukaryota</taxon>
        <taxon>Fungi</taxon>
        <taxon>Dikarya</taxon>
        <taxon>Ascomycota</taxon>
        <taxon>Pezizomycotina</taxon>
        <taxon>Eurotiomycetes</taxon>
        <taxon>Eurotiomycetidae</taxon>
        <taxon>Eurotiales</taxon>
        <taxon>Aspergillaceae</taxon>
        <taxon>Aspergillus</taxon>
        <taxon>Aspergillus subgen. Fumigati</taxon>
    </lineage>
</organism>
<comment type="cofactor">
    <cofactor evidence="1">
        <name>Cu(2+)</name>
        <dbReference type="ChEBI" id="CHEBI:29036"/>
    </cofactor>
</comment>
<dbReference type="eggNOG" id="ENOG502RY3D">
    <property type="taxonomic scope" value="Eukaryota"/>
</dbReference>
<proteinExistence type="predicted"/>
<evidence type="ECO:0000256" key="4">
    <source>
        <dbReference type="ARBA" id="ARBA00023157"/>
    </source>
</evidence>
<feature type="chain" id="PRO_5002633120" evidence="5">
    <location>
        <begin position="22"/>
        <end position="250"/>
    </location>
</feature>
<dbReference type="InterPro" id="IPR049892">
    <property type="entry name" value="AA9"/>
</dbReference>
<feature type="signal peptide" evidence="5">
    <location>
        <begin position="1"/>
        <end position="21"/>
    </location>
</feature>
<feature type="domain" description="Auxiliary Activity family 9 catalytic" evidence="6">
    <location>
        <begin position="22"/>
        <end position="235"/>
    </location>
</feature>
<keyword evidence="4" id="KW-1015">Disulfide bond</keyword>
<dbReference type="STRING" id="344612.A1CH98"/>
<dbReference type="PANTHER" id="PTHR33353">
    <property type="entry name" value="PUTATIVE (AFU_ORTHOLOGUE AFUA_1G12560)-RELATED"/>
    <property type="match status" value="1"/>
</dbReference>
<evidence type="ECO:0000256" key="5">
    <source>
        <dbReference type="SAM" id="SignalP"/>
    </source>
</evidence>
<keyword evidence="5" id="KW-0732">Signal</keyword>
<dbReference type="InterPro" id="IPR005103">
    <property type="entry name" value="AA9_LPMO"/>
</dbReference>
<dbReference type="GeneID" id="4704338"/>
<dbReference type="RefSeq" id="XP_001271679.1">
    <property type="nucleotide sequence ID" value="XM_001271678.1"/>
</dbReference>
<evidence type="ECO:0000256" key="2">
    <source>
        <dbReference type="ARBA" id="ARBA00004613"/>
    </source>
</evidence>
<dbReference type="OrthoDB" id="4849160at2759"/>
<comment type="subcellular location">
    <subcellularLocation>
        <location evidence="2">Secreted</location>
    </subcellularLocation>
</comment>
<dbReference type="CDD" id="cd21175">
    <property type="entry name" value="LPMO_AA9"/>
    <property type="match status" value="1"/>
</dbReference>
<evidence type="ECO:0000256" key="3">
    <source>
        <dbReference type="ARBA" id="ARBA00022525"/>
    </source>
</evidence>
<dbReference type="Pfam" id="PF03443">
    <property type="entry name" value="AA9"/>
    <property type="match status" value="1"/>
</dbReference>
<evidence type="ECO:0000313" key="8">
    <source>
        <dbReference type="Proteomes" id="UP000006701"/>
    </source>
</evidence>
<reference evidence="7 8" key="1">
    <citation type="journal article" date="2008" name="PLoS Genet.">
        <title>Genomic islands in the pathogenic filamentous fungus Aspergillus fumigatus.</title>
        <authorList>
            <person name="Fedorova N.D."/>
            <person name="Khaldi N."/>
            <person name="Joardar V.S."/>
            <person name="Maiti R."/>
            <person name="Amedeo P."/>
            <person name="Anderson M.J."/>
            <person name="Crabtree J."/>
            <person name="Silva J.C."/>
            <person name="Badger J.H."/>
            <person name="Albarraq A."/>
            <person name="Angiuoli S."/>
            <person name="Bussey H."/>
            <person name="Bowyer P."/>
            <person name="Cotty P.J."/>
            <person name="Dyer P.S."/>
            <person name="Egan A."/>
            <person name="Galens K."/>
            <person name="Fraser-Liggett C.M."/>
            <person name="Haas B.J."/>
            <person name="Inman J.M."/>
            <person name="Kent R."/>
            <person name="Lemieux S."/>
            <person name="Malavazi I."/>
            <person name="Orvis J."/>
            <person name="Roemer T."/>
            <person name="Ronning C.M."/>
            <person name="Sundaram J.P."/>
            <person name="Sutton G."/>
            <person name="Turner G."/>
            <person name="Venter J.C."/>
            <person name="White O.R."/>
            <person name="Whitty B.R."/>
            <person name="Youngman P."/>
            <person name="Wolfe K.H."/>
            <person name="Goldman G.H."/>
            <person name="Wortman J.R."/>
            <person name="Jiang B."/>
            <person name="Denning D.W."/>
            <person name="Nierman W.C."/>
        </authorList>
    </citation>
    <scope>NUCLEOTIDE SEQUENCE [LARGE SCALE GENOMIC DNA]</scope>
    <source>
        <strain evidence="8">ATCC 1007 / CBS 513.65 / DSM 816 / NCTC 3887 / NRRL 1</strain>
    </source>
</reference>
<sequence length="250" mass="26189">MTLSKIASITGLLASTSMVAAHGYVSGIVADGKYYQGFLEDSYPYMKDPPDLVAWSNTVTDLGFVDGTGYDSPDIICHKNGAPGALTATVTAGSEIELQWTAWPESHKGPIINYIADCGGDCSSVDKTTLKFVKIDAQGLIDGSTVPGTWATDEMIANNNTATVKIPASYADGNYVLRHEIIGLHSAANLNGAQNYPQCFNIKITGGGSAKGSGTAGEALYKDTDPGIKFDLYSDLSGGYPIPGPELFSG</sequence>
<dbReference type="HOGENOM" id="CLU_031730_1_3_1"/>
<dbReference type="AlphaFoldDB" id="A1CH98"/>
<keyword evidence="3" id="KW-0964">Secreted</keyword>
<dbReference type="Proteomes" id="UP000006701">
    <property type="component" value="Unassembled WGS sequence"/>
</dbReference>
<dbReference type="VEuPathDB" id="FungiDB:ACLA_047220"/>
<dbReference type="GO" id="GO:0005576">
    <property type="term" value="C:extracellular region"/>
    <property type="evidence" value="ECO:0007669"/>
    <property type="project" value="UniProtKB-SubCell"/>
</dbReference>
<evidence type="ECO:0000259" key="6">
    <source>
        <dbReference type="Pfam" id="PF03443"/>
    </source>
</evidence>
<evidence type="ECO:0000256" key="1">
    <source>
        <dbReference type="ARBA" id="ARBA00001973"/>
    </source>
</evidence>
<dbReference type="PANTHER" id="PTHR33353:SF34">
    <property type="entry name" value="ENDO-BETA-1,4-GLUCANASE D"/>
    <property type="match status" value="1"/>
</dbReference>